<evidence type="ECO:0000256" key="3">
    <source>
        <dbReference type="ARBA" id="ARBA00061607"/>
    </source>
</evidence>
<feature type="domain" description="ATPase AAA-3" evidence="4">
    <location>
        <begin position="44"/>
        <end position="174"/>
    </location>
</feature>
<dbReference type="GO" id="GO:0016887">
    <property type="term" value="F:ATP hydrolysis activity"/>
    <property type="evidence" value="ECO:0007669"/>
    <property type="project" value="InterPro"/>
</dbReference>
<sequence length="322" mass="35560">MTASSPESVLANLYAAARREIAKVIVGQDEMVEQVLVSLFAGGHVLIEGVPGTAKTLLVRVLARLFTCEFKRVQFTPDLMPADITGTNVFDPREQTFQFRAGPVFTQLLLGDEINRAPPKTQSALLEAMQERQVTVDGVSYRLPAVFTVFATQNPVEQEGTYPLPEAQLDRFMMKVLAAYPDEAGEVEILRVHQRGLRVEDLDRFHLQPVGGEAELLAAQAEIRERTIRDELLGYISRVVRGTRENLKVEVGASPRAGLMVLTAAKARAALRGRPHVLPDDIKAVAKPVLRHRLVLKPGAEVDGFTPDDVLDEVLSRTEIPR</sequence>
<dbReference type="PIRSF" id="PIRSF002849">
    <property type="entry name" value="AAA_ATPase_chaperone_MoxR_prd"/>
    <property type="match status" value="1"/>
</dbReference>
<dbReference type="EMBL" id="NIDE01000005">
    <property type="protein sequence ID" value="OWK42242.1"/>
    <property type="molecule type" value="Genomic_DNA"/>
</dbReference>
<dbReference type="AlphaFoldDB" id="A0A225DLI4"/>
<evidence type="ECO:0000313" key="7">
    <source>
        <dbReference type="Proteomes" id="UP000214646"/>
    </source>
</evidence>
<name>A0A225DLI4_9BACT</name>
<dbReference type="SUPFAM" id="SSF52540">
    <property type="entry name" value="P-loop containing nucleoside triphosphate hydrolases"/>
    <property type="match status" value="1"/>
</dbReference>
<evidence type="ECO:0000256" key="1">
    <source>
        <dbReference type="ARBA" id="ARBA00022741"/>
    </source>
</evidence>
<protein>
    <submittedName>
        <fullName evidence="6">MoxR-like ATPase</fullName>
    </submittedName>
</protein>
<reference evidence="7" key="1">
    <citation type="submission" date="2017-06" db="EMBL/GenBank/DDBJ databases">
        <title>Genome analysis of Fimbriiglobus ruber SP5, the first member of the order Planctomycetales with confirmed chitinolytic capability.</title>
        <authorList>
            <person name="Ravin N.V."/>
            <person name="Rakitin A.L."/>
            <person name="Ivanova A.A."/>
            <person name="Beletsky A.V."/>
            <person name="Kulichevskaya I.S."/>
            <person name="Mardanov A.V."/>
            <person name="Dedysh S.N."/>
        </authorList>
    </citation>
    <scope>NUCLEOTIDE SEQUENCE [LARGE SCALE GENOMIC DNA]</scope>
    <source>
        <strain evidence="7">SP5</strain>
    </source>
</reference>
<evidence type="ECO:0000313" key="6">
    <source>
        <dbReference type="EMBL" id="OWK42242.1"/>
    </source>
</evidence>
<feature type="domain" description="ChlI/MoxR AAA lid" evidence="5">
    <location>
        <begin position="242"/>
        <end position="313"/>
    </location>
</feature>
<keyword evidence="7" id="KW-1185">Reference proteome</keyword>
<dbReference type="InterPro" id="IPR011703">
    <property type="entry name" value="ATPase_AAA-3"/>
</dbReference>
<organism evidence="6 7">
    <name type="scientific">Fimbriiglobus ruber</name>
    <dbReference type="NCBI Taxonomy" id="1908690"/>
    <lineage>
        <taxon>Bacteria</taxon>
        <taxon>Pseudomonadati</taxon>
        <taxon>Planctomycetota</taxon>
        <taxon>Planctomycetia</taxon>
        <taxon>Gemmatales</taxon>
        <taxon>Gemmataceae</taxon>
        <taxon>Fimbriiglobus</taxon>
    </lineage>
</organism>
<dbReference type="InterPro" id="IPR050764">
    <property type="entry name" value="CbbQ/NirQ/NorQ/GpvN"/>
</dbReference>
<dbReference type="PANTHER" id="PTHR42759:SF1">
    <property type="entry name" value="MAGNESIUM-CHELATASE SUBUNIT CHLD"/>
    <property type="match status" value="1"/>
</dbReference>
<comment type="similarity">
    <text evidence="3">Belongs to the MoxR family.</text>
</comment>
<dbReference type="Gene3D" id="3.40.50.300">
    <property type="entry name" value="P-loop containing nucleotide triphosphate hydrolases"/>
    <property type="match status" value="1"/>
</dbReference>
<dbReference type="Gene3D" id="1.10.8.80">
    <property type="entry name" value="Magnesium chelatase subunit I, C-Terminal domain"/>
    <property type="match status" value="1"/>
</dbReference>
<dbReference type="Pfam" id="PF17863">
    <property type="entry name" value="AAA_lid_2"/>
    <property type="match status" value="1"/>
</dbReference>
<keyword evidence="1" id="KW-0547">Nucleotide-binding</keyword>
<dbReference type="InterPro" id="IPR041628">
    <property type="entry name" value="ChlI/MoxR_AAA_lid"/>
</dbReference>
<evidence type="ECO:0000256" key="2">
    <source>
        <dbReference type="ARBA" id="ARBA00022840"/>
    </source>
</evidence>
<dbReference type="GO" id="GO:0005524">
    <property type="term" value="F:ATP binding"/>
    <property type="evidence" value="ECO:0007669"/>
    <property type="project" value="UniProtKB-KW"/>
</dbReference>
<proteinExistence type="inferred from homology"/>
<evidence type="ECO:0000259" key="4">
    <source>
        <dbReference type="Pfam" id="PF07726"/>
    </source>
</evidence>
<comment type="caution">
    <text evidence="6">The sequence shown here is derived from an EMBL/GenBank/DDBJ whole genome shotgun (WGS) entry which is preliminary data.</text>
</comment>
<evidence type="ECO:0000259" key="5">
    <source>
        <dbReference type="Pfam" id="PF17863"/>
    </source>
</evidence>
<dbReference type="FunFam" id="3.40.50.300:FF:000640">
    <property type="entry name" value="MoxR family ATPase"/>
    <property type="match status" value="1"/>
</dbReference>
<keyword evidence="2" id="KW-0067">ATP-binding</keyword>
<dbReference type="OrthoDB" id="9773454at2"/>
<gene>
    <name evidence="6" type="ORF">FRUB_04320</name>
</gene>
<dbReference type="PANTHER" id="PTHR42759">
    <property type="entry name" value="MOXR FAMILY PROTEIN"/>
    <property type="match status" value="1"/>
</dbReference>
<dbReference type="Proteomes" id="UP000214646">
    <property type="component" value="Unassembled WGS sequence"/>
</dbReference>
<dbReference type="Pfam" id="PF07726">
    <property type="entry name" value="AAA_3"/>
    <property type="match status" value="1"/>
</dbReference>
<dbReference type="InterPro" id="IPR027417">
    <property type="entry name" value="P-loop_NTPase"/>
</dbReference>
<dbReference type="RefSeq" id="WP_088255437.1">
    <property type="nucleotide sequence ID" value="NZ_NIDE01000005.1"/>
</dbReference>
<accession>A0A225DLI4</accession>